<comment type="caution">
    <text evidence="4">The sequence shown here is derived from an EMBL/GenBank/DDBJ whole genome shotgun (WGS) entry which is preliminary data.</text>
</comment>
<dbReference type="GO" id="GO:0046872">
    <property type="term" value="F:metal ion binding"/>
    <property type="evidence" value="ECO:0007669"/>
    <property type="project" value="UniProtKB-KW"/>
</dbReference>
<evidence type="ECO:0000256" key="1">
    <source>
        <dbReference type="ARBA" id="ARBA00022723"/>
    </source>
</evidence>
<protein>
    <recommendedName>
        <fullName evidence="6">Haloacid dehalogenase-like hydrolase</fullName>
    </recommendedName>
</protein>
<dbReference type="EMBL" id="JAGPUO010000020">
    <property type="protein sequence ID" value="KAG5656731.1"/>
    <property type="molecule type" value="Genomic_DNA"/>
</dbReference>
<dbReference type="InterPro" id="IPR051400">
    <property type="entry name" value="HAD-like_hydrolase"/>
</dbReference>
<evidence type="ECO:0000313" key="4">
    <source>
        <dbReference type="EMBL" id="KAG5656731.1"/>
    </source>
</evidence>
<dbReference type="InterPro" id="IPR027417">
    <property type="entry name" value="P-loop_NTPase"/>
</dbReference>
<dbReference type="Gene3D" id="3.40.50.1000">
    <property type="entry name" value="HAD superfamily/HAD-like"/>
    <property type="match status" value="1"/>
</dbReference>
<sequence length="426" mass="48241">MRFFAENPACAVTSRVILMGNADSTEDFHPDYSILEDPSHYKVFINVMEAGKGFLICKEELGKNHQKGECLYDGCPTPSSYTTNVGWIRIQSLIKCHTNMFRMIDRAPSHAISDLVYEQLTREPQREVKRVYDRWGIPFSDTMVSFKKPFGSSFFFSTDREKAIHCDENPLGLFTTVEASPSVEADVPYYNLLSNTEKDELEEHLGRSYLRCWRGDVMRLRAIFHEKTWATNKVLEKISGRYGNPISELREEYSRVLKEKTANAFSDGRSSFDYRKERFTSVLATFSLPHDLKCGALCLLSTIKKMGKKIVIITQGPQDAQERTIQALGIGRYVDFIATTNHLQVAKTSGLFKKVLGHLGISPGDMAYIGDNEQPDMEPAMAEGIFSAHLDEARYVSLNAFPPHVNTLRKLQYILSDDVHSVSATL</sequence>
<dbReference type="PANTHER" id="PTHR46470">
    <property type="entry name" value="N-ACYLNEURAMINATE-9-PHOSPHATASE"/>
    <property type="match status" value="1"/>
</dbReference>
<organism evidence="4 5">
    <name type="scientific">Fusarium avenaceum</name>
    <dbReference type="NCBI Taxonomy" id="40199"/>
    <lineage>
        <taxon>Eukaryota</taxon>
        <taxon>Fungi</taxon>
        <taxon>Dikarya</taxon>
        <taxon>Ascomycota</taxon>
        <taxon>Pezizomycotina</taxon>
        <taxon>Sordariomycetes</taxon>
        <taxon>Hypocreomycetidae</taxon>
        <taxon>Hypocreales</taxon>
        <taxon>Nectriaceae</taxon>
        <taxon>Fusarium</taxon>
        <taxon>Fusarium tricinctum species complex</taxon>
    </lineage>
</organism>
<dbReference type="GO" id="GO:0016791">
    <property type="term" value="F:phosphatase activity"/>
    <property type="evidence" value="ECO:0007669"/>
    <property type="project" value="TreeGrafter"/>
</dbReference>
<dbReference type="Gene3D" id="3.40.50.300">
    <property type="entry name" value="P-loop containing nucleotide triphosphate hydrolases"/>
    <property type="match status" value="1"/>
</dbReference>
<reference evidence="4" key="1">
    <citation type="submission" date="2021-04" db="EMBL/GenBank/DDBJ databases">
        <title>Draft genome of Fusarium avenaceum strain F156N33, isolated from an atmospheric sample in Virginia.</title>
        <authorList>
            <person name="Yang S."/>
            <person name="Vinatzer B.A."/>
            <person name="Coleman J."/>
        </authorList>
    </citation>
    <scope>NUCLEOTIDE SEQUENCE</scope>
    <source>
        <strain evidence="4">F156N33</strain>
    </source>
</reference>
<dbReference type="Pfam" id="PF00702">
    <property type="entry name" value="Hydrolase"/>
    <property type="match status" value="1"/>
</dbReference>
<keyword evidence="2" id="KW-0378">Hydrolase</keyword>
<proteinExistence type="predicted"/>
<dbReference type="InterPro" id="IPR023214">
    <property type="entry name" value="HAD_sf"/>
</dbReference>
<dbReference type="SUPFAM" id="SSF56784">
    <property type="entry name" value="HAD-like"/>
    <property type="match status" value="1"/>
</dbReference>
<dbReference type="Proteomes" id="UP000782241">
    <property type="component" value="Unassembled WGS sequence"/>
</dbReference>
<dbReference type="PANTHER" id="PTHR46470:SF2">
    <property type="entry name" value="GLYCERALDEHYDE 3-PHOSPHATE PHOSPHATASE"/>
    <property type="match status" value="1"/>
</dbReference>
<keyword evidence="1" id="KW-0479">Metal-binding</keyword>
<keyword evidence="3" id="KW-0460">Magnesium</keyword>
<evidence type="ECO:0000256" key="2">
    <source>
        <dbReference type="ARBA" id="ARBA00022801"/>
    </source>
</evidence>
<name>A0A9P7KRT1_9HYPO</name>
<evidence type="ECO:0008006" key="6">
    <source>
        <dbReference type="Google" id="ProtNLM"/>
    </source>
</evidence>
<keyword evidence="5" id="KW-1185">Reference proteome</keyword>
<gene>
    <name evidence="4" type="ORF">KAF25_010284</name>
</gene>
<accession>A0A9P7KRT1</accession>
<evidence type="ECO:0000313" key="5">
    <source>
        <dbReference type="Proteomes" id="UP000782241"/>
    </source>
</evidence>
<evidence type="ECO:0000256" key="3">
    <source>
        <dbReference type="ARBA" id="ARBA00022842"/>
    </source>
</evidence>
<dbReference type="SUPFAM" id="SSF52540">
    <property type="entry name" value="P-loop containing nucleoside triphosphate hydrolases"/>
    <property type="match status" value="1"/>
</dbReference>
<dbReference type="AlphaFoldDB" id="A0A9P7KRT1"/>
<dbReference type="CDD" id="cd01427">
    <property type="entry name" value="HAD_like"/>
    <property type="match status" value="1"/>
</dbReference>
<dbReference type="InterPro" id="IPR036412">
    <property type="entry name" value="HAD-like_sf"/>
</dbReference>